<evidence type="ECO:0000256" key="6">
    <source>
        <dbReference type="PROSITE-ProRule" id="PRU00169"/>
    </source>
</evidence>
<dbReference type="SMART" id="SM00421">
    <property type="entry name" value="HTH_LUXR"/>
    <property type="match status" value="1"/>
</dbReference>
<dbReference type="InterPro" id="IPR000792">
    <property type="entry name" value="Tscrpt_reg_LuxR_C"/>
</dbReference>
<dbReference type="SUPFAM" id="SSF46894">
    <property type="entry name" value="C-terminal effector domain of the bipartite response regulators"/>
    <property type="match status" value="1"/>
</dbReference>
<dbReference type="Gene3D" id="1.10.10.10">
    <property type="entry name" value="Winged helix-like DNA-binding domain superfamily/Winged helix DNA-binding domain"/>
    <property type="match status" value="1"/>
</dbReference>
<dbReference type="CDD" id="cd17535">
    <property type="entry name" value="REC_NarL-like"/>
    <property type="match status" value="1"/>
</dbReference>
<keyword evidence="2" id="KW-0902">Two-component regulatory system</keyword>
<dbReference type="SUPFAM" id="SSF52172">
    <property type="entry name" value="CheY-like"/>
    <property type="match status" value="1"/>
</dbReference>
<organism evidence="9 10">
    <name type="scientific">Streptococcus henryi</name>
    <dbReference type="NCBI Taxonomy" id="439219"/>
    <lineage>
        <taxon>Bacteria</taxon>
        <taxon>Bacillati</taxon>
        <taxon>Bacillota</taxon>
        <taxon>Bacilli</taxon>
        <taxon>Lactobacillales</taxon>
        <taxon>Streptococcaceae</taxon>
        <taxon>Streptococcus</taxon>
    </lineage>
</organism>
<dbReference type="InterPro" id="IPR036388">
    <property type="entry name" value="WH-like_DNA-bd_sf"/>
</dbReference>
<dbReference type="GO" id="GO:0003677">
    <property type="term" value="F:DNA binding"/>
    <property type="evidence" value="ECO:0007669"/>
    <property type="project" value="UniProtKB-KW"/>
</dbReference>
<feature type="domain" description="Response regulatory" evidence="8">
    <location>
        <begin position="2"/>
        <end position="121"/>
    </location>
</feature>
<evidence type="ECO:0000259" key="8">
    <source>
        <dbReference type="PROSITE" id="PS50110"/>
    </source>
</evidence>
<keyword evidence="3" id="KW-0805">Transcription regulation</keyword>
<dbReference type="GO" id="GO:0000160">
    <property type="term" value="P:phosphorelay signal transduction system"/>
    <property type="evidence" value="ECO:0007669"/>
    <property type="project" value="UniProtKB-KW"/>
</dbReference>
<dbReference type="STRING" id="439219.SAMN02910293_00320"/>
<dbReference type="Pfam" id="PF00196">
    <property type="entry name" value="GerE"/>
    <property type="match status" value="1"/>
</dbReference>
<dbReference type="CDD" id="cd06170">
    <property type="entry name" value="LuxR_C_like"/>
    <property type="match status" value="1"/>
</dbReference>
<evidence type="ECO:0000256" key="4">
    <source>
        <dbReference type="ARBA" id="ARBA00023125"/>
    </source>
</evidence>
<feature type="domain" description="HTH luxR-type" evidence="7">
    <location>
        <begin position="130"/>
        <end position="195"/>
    </location>
</feature>
<dbReference type="PANTHER" id="PTHR45566:SF1">
    <property type="entry name" value="HTH-TYPE TRANSCRIPTIONAL REGULATOR YHJB-RELATED"/>
    <property type="match status" value="1"/>
</dbReference>
<dbReference type="Proteomes" id="UP000182508">
    <property type="component" value="Unassembled WGS sequence"/>
</dbReference>
<dbReference type="GO" id="GO:0006355">
    <property type="term" value="P:regulation of DNA-templated transcription"/>
    <property type="evidence" value="ECO:0007669"/>
    <property type="project" value="InterPro"/>
</dbReference>
<proteinExistence type="predicted"/>
<feature type="modified residue" description="4-aspartylphosphate" evidence="6">
    <location>
        <position position="53"/>
    </location>
</feature>
<accession>A0A1G6AE23</accession>
<keyword evidence="10" id="KW-1185">Reference proteome</keyword>
<protein>
    <submittedName>
        <fullName evidence="9">Two component transcriptional regulator, LuxR family</fullName>
    </submittedName>
</protein>
<dbReference type="Gene3D" id="3.40.50.2300">
    <property type="match status" value="1"/>
</dbReference>
<evidence type="ECO:0000256" key="2">
    <source>
        <dbReference type="ARBA" id="ARBA00023012"/>
    </source>
</evidence>
<dbReference type="InterPro" id="IPR058245">
    <property type="entry name" value="NreC/VraR/RcsB-like_REC"/>
</dbReference>
<keyword evidence="4" id="KW-0238">DNA-binding</keyword>
<dbReference type="PROSITE" id="PS50110">
    <property type="entry name" value="RESPONSE_REGULATORY"/>
    <property type="match status" value="1"/>
</dbReference>
<evidence type="ECO:0000313" key="9">
    <source>
        <dbReference type="EMBL" id="SDB06669.1"/>
    </source>
</evidence>
<name>A0A1G6AE23_9STRE</name>
<evidence type="ECO:0000256" key="5">
    <source>
        <dbReference type="ARBA" id="ARBA00023163"/>
    </source>
</evidence>
<dbReference type="InterPro" id="IPR016032">
    <property type="entry name" value="Sig_transdc_resp-reg_C-effctor"/>
</dbReference>
<evidence type="ECO:0000256" key="1">
    <source>
        <dbReference type="ARBA" id="ARBA00022553"/>
    </source>
</evidence>
<dbReference type="EMBL" id="FMXP01000004">
    <property type="protein sequence ID" value="SDB06669.1"/>
    <property type="molecule type" value="Genomic_DNA"/>
</dbReference>
<dbReference type="AlphaFoldDB" id="A0A1G6AE23"/>
<dbReference type="RefSeq" id="WP_014294869.1">
    <property type="nucleotide sequence ID" value="NZ_FMXP01000004.1"/>
</dbReference>
<keyword evidence="5" id="KW-0804">Transcription</keyword>
<dbReference type="SMART" id="SM00448">
    <property type="entry name" value="REC"/>
    <property type="match status" value="1"/>
</dbReference>
<dbReference type="InterPro" id="IPR051015">
    <property type="entry name" value="EvgA-like"/>
</dbReference>
<dbReference type="PRINTS" id="PR00038">
    <property type="entry name" value="HTHLUXR"/>
</dbReference>
<reference evidence="9 10" key="1">
    <citation type="submission" date="2016-10" db="EMBL/GenBank/DDBJ databases">
        <authorList>
            <person name="de Groot N.N."/>
        </authorList>
    </citation>
    <scope>NUCLEOTIDE SEQUENCE [LARGE SCALE GENOMIC DNA]</scope>
    <source>
        <strain evidence="9 10">A-4</strain>
    </source>
</reference>
<dbReference type="InterPro" id="IPR011006">
    <property type="entry name" value="CheY-like_superfamily"/>
</dbReference>
<evidence type="ECO:0000256" key="3">
    <source>
        <dbReference type="ARBA" id="ARBA00023015"/>
    </source>
</evidence>
<keyword evidence="1 6" id="KW-0597">Phosphoprotein</keyword>
<dbReference type="InterPro" id="IPR001789">
    <property type="entry name" value="Sig_transdc_resp-reg_receiver"/>
</dbReference>
<dbReference type="PROSITE" id="PS50043">
    <property type="entry name" value="HTH_LUXR_2"/>
    <property type="match status" value="1"/>
</dbReference>
<dbReference type="PANTHER" id="PTHR45566">
    <property type="entry name" value="HTH-TYPE TRANSCRIPTIONAL REGULATOR YHJB-RELATED"/>
    <property type="match status" value="1"/>
</dbReference>
<sequence>MKVLLIDDHTLFSQSLSFALKQFRSDLEIVVINRESDLRKIDDFSIYDVVLLDIHLEKSFSTDGFEIAEYLLNLSSIIKIIMLTGFDLPVYEYKAEQLGIEGFVNKNIEAETLLEVIDSVISGHNYYSKEVEFHDELTDREKEILVFLGEGNKRKEIASKLFISDRTLTNHIQNILEKLEVDSTIRAIIKARKMGYIK</sequence>
<gene>
    <name evidence="9" type="ORF">SAMN02910293_00320</name>
</gene>
<dbReference type="Pfam" id="PF00072">
    <property type="entry name" value="Response_reg"/>
    <property type="match status" value="1"/>
</dbReference>
<evidence type="ECO:0000313" key="10">
    <source>
        <dbReference type="Proteomes" id="UP000182508"/>
    </source>
</evidence>
<evidence type="ECO:0000259" key="7">
    <source>
        <dbReference type="PROSITE" id="PS50043"/>
    </source>
</evidence>